<gene>
    <name evidence="3" type="ORF">GCM10017044_18420</name>
</gene>
<dbReference type="SMART" id="SM00028">
    <property type="entry name" value="TPR"/>
    <property type="match status" value="6"/>
</dbReference>
<dbReference type="InterPro" id="IPR026634">
    <property type="entry name" value="TPST-like"/>
</dbReference>
<dbReference type="Gene3D" id="3.40.50.300">
    <property type="entry name" value="P-loop containing nucleotide triphosphate hydrolases"/>
    <property type="match status" value="1"/>
</dbReference>
<evidence type="ECO:0000256" key="2">
    <source>
        <dbReference type="PROSITE-ProRule" id="PRU00339"/>
    </source>
</evidence>
<dbReference type="Pfam" id="PF13181">
    <property type="entry name" value="TPR_8"/>
    <property type="match status" value="3"/>
</dbReference>
<evidence type="ECO:0008006" key="5">
    <source>
        <dbReference type="Google" id="ProtNLM"/>
    </source>
</evidence>
<comment type="caution">
    <text evidence="3">The sequence shown here is derived from an EMBL/GenBank/DDBJ whole genome shotgun (WGS) entry which is preliminary data.</text>
</comment>
<dbReference type="Proteomes" id="UP000630923">
    <property type="component" value="Unassembled WGS sequence"/>
</dbReference>
<dbReference type="Pfam" id="PF13432">
    <property type="entry name" value="TPR_16"/>
    <property type="match status" value="1"/>
</dbReference>
<dbReference type="AlphaFoldDB" id="A0A919ASJ6"/>
<reference evidence="3" key="1">
    <citation type="journal article" date="2014" name="Int. J. Syst. Evol. Microbiol.">
        <title>Complete genome sequence of Corynebacterium casei LMG S-19264T (=DSM 44701T), isolated from a smear-ripened cheese.</title>
        <authorList>
            <consortium name="US DOE Joint Genome Institute (JGI-PGF)"/>
            <person name="Walter F."/>
            <person name="Albersmeier A."/>
            <person name="Kalinowski J."/>
            <person name="Ruckert C."/>
        </authorList>
    </citation>
    <scope>NUCLEOTIDE SEQUENCE</scope>
    <source>
        <strain evidence="3">KCTC 42590</strain>
    </source>
</reference>
<dbReference type="InterPro" id="IPR019734">
    <property type="entry name" value="TPR_rpt"/>
</dbReference>
<keyword evidence="4" id="KW-1185">Reference proteome</keyword>
<dbReference type="SUPFAM" id="SSF48452">
    <property type="entry name" value="TPR-like"/>
    <property type="match status" value="1"/>
</dbReference>
<dbReference type="PANTHER" id="PTHR12788:SF10">
    <property type="entry name" value="PROTEIN-TYROSINE SULFOTRANSFERASE"/>
    <property type="match status" value="1"/>
</dbReference>
<feature type="repeat" description="TPR" evidence="2">
    <location>
        <begin position="51"/>
        <end position="84"/>
    </location>
</feature>
<dbReference type="PANTHER" id="PTHR12788">
    <property type="entry name" value="PROTEIN-TYROSINE SULFOTRANSFERASE 2"/>
    <property type="match status" value="1"/>
</dbReference>
<dbReference type="InterPro" id="IPR011990">
    <property type="entry name" value="TPR-like_helical_dom_sf"/>
</dbReference>
<keyword evidence="2" id="KW-0802">TPR repeat</keyword>
<proteinExistence type="predicted"/>
<evidence type="ECO:0000256" key="1">
    <source>
        <dbReference type="ARBA" id="ARBA00022679"/>
    </source>
</evidence>
<dbReference type="Gene3D" id="1.25.40.10">
    <property type="entry name" value="Tetratricopeptide repeat domain"/>
    <property type="match status" value="2"/>
</dbReference>
<evidence type="ECO:0000313" key="4">
    <source>
        <dbReference type="Proteomes" id="UP000630923"/>
    </source>
</evidence>
<dbReference type="EMBL" id="BNCI01000002">
    <property type="protein sequence ID" value="GHF24118.1"/>
    <property type="molecule type" value="Genomic_DNA"/>
</dbReference>
<dbReference type="Pfam" id="PF13469">
    <property type="entry name" value="Sulfotransfer_3"/>
    <property type="match status" value="1"/>
</dbReference>
<name>A0A919ASJ6_9PROT</name>
<protein>
    <recommendedName>
        <fullName evidence="5">Sulfotransferase family protein</fullName>
    </recommendedName>
</protein>
<organism evidence="3 4">
    <name type="scientific">Kordiimonas sediminis</name>
    <dbReference type="NCBI Taxonomy" id="1735581"/>
    <lineage>
        <taxon>Bacteria</taxon>
        <taxon>Pseudomonadati</taxon>
        <taxon>Pseudomonadota</taxon>
        <taxon>Alphaproteobacteria</taxon>
        <taxon>Kordiimonadales</taxon>
        <taxon>Kordiimonadaceae</taxon>
        <taxon>Kordiimonas</taxon>
    </lineage>
</organism>
<reference evidence="3" key="2">
    <citation type="submission" date="2020-09" db="EMBL/GenBank/DDBJ databases">
        <authorList>
            <person name="Sun Q."/>
            <person name="Kim S."/>
        </authorList>
    </citation>
    <scope>NUCLEOTIDE SEQUENCE</scope>
    <source>
        <strain evidence="3">KCTC 42590</strain>
    </source>
</reference>
<accession>A0A919ASJ6</accession>
<dbReference type="InterPro" id="IPR027417">
    <property type="entry name" value="P-loop_NTPase"/>
</dbReference>
<sequence>MALEQANEILKVVPETAGALHIKASACRMLGQTATALEILLGLEEKYPAVASIHRELGLVFGANGNSDRATRYLRQAVELDPSFIEGWRSLAEQYDACGMEEERDAAYAAHLKASATNPETAEAVRLFSDGALHKAEELARSILKKDPMNVTAIRVLADIGLKVGRFEDAQNLLERCLELAPTFSLARHSYAIALFRRHKFREAVTELDTLLKSEPGNPSYLILKGSALVQKGDHQAALEIYEALVKKYPKQVTAQMNFGHTLKSVGRIDEAVAAYRACITVGPSIGEAYWSLANLKTFRFTDADINMMLSRLEEDKVSPDERTHLEFALGKAYEDRQDYDQSFQHYAKGNAIRKKKHRYDPRRNVYDSARQIHTLTQEFFETRKGWGHTAPDPIFVVGLPRAGSTLIEQILSSHSLVEGTAELTDIIAMSRKLGGKERLTGPSKYPEILEDVTEEQALALGQDYIRTTMIQRHGSPFFIDKMPNNFLHVGLIHMILPNAKIIDARRHPMAGCFAGYKQLFARGQTFTYSLEDIGHYYRDYVKVMDHWDSVLPGRVHRVQYEDMVDDTENQIRRLLDYCGLPFEEGCLKFYETKRAIRTPSSEQVRQPVYKDALELWRHYEANLDPLKEALGPLLDRYPI</sequence>
<dbReference type="SUPFAM" id="SSF52540">
    <property type="entry name" value="P-loop containing nucleoside triphosphate hydrolases"/>
    <property type="match status" value="1"/>
</dbReference>
<dbReference type="PROSITE" id="PS50005">
    <property type="entry name" value="TPR"/>
    <property type="match status" value="1"/>
</dbReference>
<evidence type="ECO:0000313" key="3">
    <source>
        <dbReference type="EMBL" id="GHF24118.1"/>
    </source>
</evidence>
<dbReference type="GO" id="GO:0008476">
    <property type="term" value="F:protein-tyrosine sulfotransferase activity"/>
    <property type="evidence" value="ECO:0007669"/>
    <property type="project" value="InterPro"/>
</dbReference>
<keyword evidence="1" id="KW-0808">Transferase</keyword>